<dbReference type="Pfam" id="PF01120">
    <property type="entry name" value="Alpha_L_fucos"/>
    <property type="match status" value="1"/>
</dbReference>
<dbReference type="PANTHER" id="PTHR10030:SF37">
    <property type="entry name" value="ALPHA-L-FUCOSIDASE-RELATED"/>
    <property type="match status" value="1"/>
</dbReference>
<dbReference type="AlphaFoldDB" id="A0A090X0J1"/>
<dbReference type="Proteomes" id="UP000029643">
    <property type="component" value="Unassembled WGS sequence"/>
</dbReference>
<dbReference type="InterPro" id="IPR057739">
    <property type="entry name" value="Glyco_hydro_29_N"/>
</dbReference>
<dbReference type="EMBL" id="BBNU01000021">
    <property type="protein sequence ID" value="GAL82048.1"/>
    <property type="molecule type" value="Genomic_DNA"/>
</dbReference>
<evidence type="ECO:0000256" key="2">
    <source>
        <dbReference type="ARBA" id="ARBA00012662"/>
    </source>
</evidence>
<keyword evidence="5 7" id="KW-0326">Glycosidase</keyword>
<dbReference type="GO" id="GO:0005764">
    <property type="term" value="C:lysosome"/>
    <property type="evidence" value="ECO:0007669"/>
    <property type="project" value="TreeGrafter"/>
</dbReference>
<protein>
    <recommendedName>
        <fullName evidence="2">alpha-L-fucosidase</fullName>
        <ecNumber evidence="2">3.2.1.51</ecNumber>
    </recommendedName>
</protein>
<dbReference type="PROSITE" id="PS51257">
    <property type="entry name" value="PROKAR_LIPOPROTEIN"/>
    <property type="match status" value="1"/>
</dbReference>
<evidence type="ECO:0000313" key="7">
    <source>
        <dbReference type="EMBL" id="GAL82048.1"/>
    </source>
</evidence>
<keyword evidence="3" id="KW-0732">Signal</keyword>
<evidence type="ECO:0000256" key="4">
    <source>
        <dbReference type="ARBA" id="ARBA00022801"/>
    </source>
</evidence>
<dbReference type="GO" id="GO:0006004">
    <property type="term" value="P:fucose metabolic process"/>
    <property type="evidence" value="ECO:0007669"/>
    <property type="project" value="TreeGrafter"/>
</dbReference>
<sequence length="433" mass="50314">MKRITYLYCAAFCLLMACQKNKSKDTNTKEYESNWESISQYECPEWFQDAKFGIWAVNSPMEVAEFGDWYALKMYQEGSDAYKYHCEKFGHPSQFGYKDLIPQWTLDHLDTDKMAALFAKSGAKYLVTLASHHDGFDTYNSKFQPWNAVNMGPKFDLLGNWAKSARANGMKFGASVHAINSWGGWNRNAFLSDTIGKYRGIPYDANQTKADGKSKWWDGYDPPQDLYGPIEKLSDTFPTLKYIKNWYNRQIQLVDDYKPDLLYYDAYIMKPVWRQFVYFGDQTYDAVTPPEFKKIAEKTPYKEAGIDVLSYYYNQSKKWTGKDDQLVFNLKVHDLGDHVPDNYKKGMVIDRELGGFGGAEKEMQKHPWQKDMPFGDWQYNPNIVYPETKEIVWSLVDIVSKNGNLLLGMPMRPNALTTIDNTNFLKKWVIGYM</sequence>
<dbReference type="EC" id="3.2.1.51" evidence="2"/>
<proteinExistence type="inferred from homology"/>
<name>A0A090X0J1_9FLAO</name>
<evidence type="ECO:0000256" key="1">
    <source>
        <dbReference type="ARBA" id="ARBA00007951"/>
    </source>
</evidence>
<feature type="domain" description="Glycoside hydrolase family 29 N-terminal" evidence="6">
    <location>
        <begin position="22"/>
        <end position="421"/>
    </location>
</feature>
<dbReference type="InterPro" id="IPR017853">
    <property type="entry name" value="GH"/>
</dbReference>
<dbReference type="SUPFAM" id="SSF51445">
    <property type="entry name" value="(Trans)glycosidases"/>
    <property type="match status" value="1"/>
</dbReference>
<comment type="caution">
    <text evidence="7">The sequence shown here is derived from an EMBL/GenBank/DDBJ whole genome shotgun (WGS) entry which is preliminary data.</text>
</comment>
<dbReference type="InterPro" id="IPR000933">
    <property type="entry name" value="Glyco_hydro_29"/>
</dbReference>
<gene>
    <name evidence="7" type="ORF">JCM19274_2759</name>
</gene>
<accession>A0A090X0J1</accession>
<evidence type="ECO:0000313" key="8">
    <source>
        <dbReference type="Proteomes" id="UP000029643"/>
    </source>
</evidence>
<reference evidence="7 8" key="1">
    <citation type="journal article" date="2014" name="Genome Announc.">
        <title>Draft Genome Sequences of Marine Flavobacterium Algibacter lectus Strains SS8 and NR4.</title>
        <authorList>
            <person name="Takatani N."/>
            <person name="Nakanishi M."/>
            <person name="Meirelles P."/>
            <person name="Mino S."/>
            <person name="Suda W."/>
            <person name="Oshima K."/>
            <person name="Hattori M."/>
            <person name="Ohkuma M."/>
            <person name="Hosokawa M."/>
            <person name="Miyashita K."/>
            <person name="Thompson F.L."/>
            <person name="Niwa A."/>
            <person name="Sawabe T."/>
            <person name="Sawabe T."/>
        </authorList>
    </citation>
    <scope>NUCLEOTIDE SEQUENCE [LARGE SCALE GENOMIC DNA]</scope>
    <source>
        <strain evidence="8">JCM19274</strain>
    </source>
</reference>
<evidence type="ECO:0000256" key="3">
    <source>
        <dbReference type="ARBA" id="ARBA00022729"/>
    </source>
</evidence>
<dbReference type="PANTHER" id="PTHR10030">
    <property type="entry name" value="ALPHA-L-FUCOSIDASE"/>
    <property type="match status" value="1"/>
</dbReference>
<keyword evidence="4 7" id="KW-0378">Hydrolase</keyword>
<dbReference type="SMART" id="SM00812">
    <property type="entry name" value="Alpha_L_fucos"/>
    <property type="match status" value="1"/>
</dbReference>
<dbReference type="GO" id="GO:0016139">
    <property type="term" value="P:glycoside catabolic process"/>
    <property type="evidence" value="ECO:0007669"/>
    <property type="project" value="TreeGrafter"/>
</dbReference>
<dbReference type="RefSeq" id="WP_081958770.1">
    <property type="nucleotide sequence ID" value="NZ_BBNU01000021.1"/>
</dbReference>
<comment type="similarity">
    <text evidence="1">Belongs to the glycosyl hydrolase 29 family.</text>
</comment>
<organism evidence="7 8">
    <name type="scientific">Algibacter lectus</name>
    <dbReference type="NCBI Taxonomy" id="221126"/>
    <lineage>
        <taxon>Bacteria</taxon>
        <taxon>Pseudomonadati</taxon>
        <taxon>Bacteroidota</taxon>
        <taxon>Flavobacteriia</taxon>
        <taxon>Flavobacteriales</taxon>
        <taxon>Flavobacteriaceae</taxon>
        <taxon>Algibacter</taxon>
    </lineage>
</organism>
<dbReference type="GO" id="GO:0004560">
    <property type="term" value="F:alpha-L-fucosidase activity"/>
    <property type="evidence" value="ECO:0007669"/>
    <property type="project" value="UniProtKB-EC"/>
</dbReference>
<evidence type="ECO:0000256" key="5">
    <source>
        <dbReference type="ARBA" id="ARBA00023295"/>
    </source>
</evidence>
<dbReference type="Gene3D" id="3.20.20.80">
    <property type="entry name" value="Glycosidases"/>
    <property type="match status" value="1"/>
</dbReference>
<evidence type="ECO:0000259" key="6">
    <source>
        <dbReference type="Pfam" id="PF01120"/>
    </source>
</evidence>